<dbReference type="Gene3D" id="1.25.40.10">
    <property type="entry name" value="Tetratricopeptide repeat domain"/>
    <property type="match status" value="1"/>
</dbReference>
<protein>
    <submittedName>
        <fullName evidence="1">Tetratricopeptide repeat protein</fullName>
    </submittedName>
</protein>
<name>A0A7H1MXP0_9PROT</name>
<dbReference type="SUPFAM" id="SSF48452">
    <property type="entry name" value="TPR-like"/>
    <property type="match status" value="1"/>
</dbReference>
<sequence>MTQNNLGNALRRLGERESGTARLEDAVAAYRAALEERTRERVPLDWAAKQNNLGLALWRLGERESGTARLEDAVAAYRAALEERTRERVPLDWAATQNNLGLALSTLGERTRSVTMLREAYEVVSAAFAVFMQAGQEHHRADFENRLRELDEKIASLANPQP</sequence>
<organism evidence="1 2">
    <name type="scientific">Defluviicoccus vanus</name>
    <dbReference type="NCBI Taxonomy" id="111831"/>
    <lineage>
        <taxon>Bacteria</taxon>
        <taxon>Pseudomonadati</taxon>
        <taxon>Pseudomonadota</taxon>
        <taxon>Alphaproteobacteria</taxon>
        <taxon>Rhodospirillales</taxon>
        <taxon>Rhodospirillaceae</taxon>
        <taxon>Defluviicoccus</taxon>
    </lineage>
</organism>
<accession>A0A7H1MXP0</accession>
<dbReference type="KEGG" id="dvn:HQ394_01130"/>
<proteinExistence type="predicted"/>
<dbReference type="AlphaFoldDB" id="A0A7H1MXP0"/>
<keyword evidence="2" id="KW-1185">Reference proteome</keyword>
<dbReference type="EMBL" id="CP053923">
    <property type="protein sequence ID" value="QNT68226.1"/>
    <property type="molecule type" value="Genomic_DNA"/>
</dbReference>
<dbReference type="RefSeq" id="WP_190261669.1">
    <property type="nucleotide sequence ID" value="NZ_CP053923.1"/>
</dbReference>
<gene>
    <name evidence="1" type="ORF">HQ394_01130</name>
</gene>
<dbReference type="Pfam" id="PF13374">
    <property type="entry name" value="TPR_10"/>
    <property type="match status" value="3"/>
</dbReference>
<reference evidence="1 2" key="1">
    <citation type="submission" date="2020-05" db="EMBL/GenBank/DDBJ databases">
        <title>Complete closed genome sequence of Defluviicoccus vanus.</title>
        <authorList>
            <person name="Bessarab I."/>
            <person name="Arumugam K."/>
            <person name="Maszenan A.M."/>
            <person name="Seviour R.J."/>
            <person name="Williams R.B."/>
        </authorList>
    </citation>
    <scope>NUCLEOTIDE SEQUENCE [LARGE SCALE GENOMIC DNA]</scope>
    <source>
        <strain evidence="1 2">Ben 114</strain>
    </source>
</reference>
<dbReference type="Proteomes" id="UP000516369">
    <property type="component" value="Chromosome"/>
</dbReference>
<dbReference type="InterPro" id="IPR011990">
    <property type="entry name" value="TPR-like_helical_dom_sf"/>
</dbReference>
<evidence type="ECO:0000313" key="2">
    <source>
        <dbReference type="Proteomes" id="UP000516369"/>
    </source>
</evidence>
<evidence type="ECO:0000313" key="1">
    <source>
        <dbReference type="EMBL" id="QNT68226.1"/>
    </source>
</evidence>